<evidence type="ECO:0000256" key="3">
    <source>
        <dbReference type="ARBA" id="ARBA00022723"/>
    </source>
</evidence>
<evidence type="ECO:0000256" key="1">
    <source>
        <dbReference type="ARBA" id="ARBA00022448"/>
    </source>
</evidence>
<dbReference type="EMBL" id="CP007029">
    <property type="protein sequence ID" value="AHE99884.1"/>
    <property type="molecule type" value="Genomic_DNA"/>
</dbReference>
<reference evidence="9 10" key="1">
    <citation type="submission" date="2013-12" db="EMBL/GenBank/DDBJ databases">
        <authorList>
            <consortium name="DOE Joint Genome Institute"/>
            <person name="Muyzer G."/>
            <person name="Huntemann M."/>
            <person name="Han J."/>
            <person name="Chen A."/>
            <person name="Kyrpides N."/>
            <person name="Mavromatis K."/>
            <person name="Markowitz V."/>
            <person name="Palaniappan K."/>
            <person name="Ivanova N."/>
            <person name="Schaumberg A."/>
            <person name="Pati A."/>
            <person name="Liolios K."/>
            <person name="Nordberg H.P."/>
            <person name="Cantor M.N."/>
            <person name="Hua S.X."/>
            <person name="Woyke T."/>
        </authorList>
    </citation>
    <scope>NUCLEOTIDE SEQUENCE [LARGE SCALE GENOMIC DNA]</scope>
    <source>
        <strain evidence="9 10">ARh 1</strain>
    </source>
</reference>
<dbReference type="AlphaFoldDB" id="W0DMR1"/>
<gene>
    <name evidence="9" type="ORF">THITH_03025</name>
</gene>
<keyword evidence="1" id="KW-0813">Transport</keyword>
<protein>
    <recommendedName>
        <fullName evidence="8">Doubled CXXCH motif domain-containing protein</fullName>
    </recommendedName>
</protein>
<dbReference type="PANTHER" id="PTHR35038:SF8">
    <property type="entry name" value="C-TYPE POLYHEME CYTOCHROME OMCC"/>
    <property type="match status" value="1"/>
</dbReference>
<keyword evidence="4 7" id="KW-0732">Signal</keyword>
<evidence type="ECO:0000256" key="6">
    <source>
        <dbReference type="ARBA" id="ARBA00023004"/>
    </source>
</evidence>
<dbReference type="HOGENOM" id="CLU_023565_0_0_6"/>
<accession>W0DMR1</accession>
<dbReference type="InterPro" id="IPR010177">
    <property type="entry name" value="Paired_CXXCH_1"/>
</dbReference>
<evidence type="ECO:0000313" key="9">
    <source>
        <dbReference type="EMBL" id="AHE99884.1"/>
    </source>
</evidence>
<dbReference type="KEGG" id="tti:THITH_03025"/>
<feature type="domain" description="Doubled CXXCH motif" evidence="8">
    <location>
        <begin position="178"/>
        <end position="212"/>
    </location>
</feature>
<dbReference type="InterPro" id="IPR038266">
    <property type="entry name" value="NapC/NirT_cytc_sf"/>
</dbReference>
<dbReference type="Proteomes" id="UP000005289">
    <property type="component" value="Chromosome"/>
</dbReference>
<dbReference type="Pfam" id="PF09699">
    <property type="entry name" value="Paired_CXXCH_1"/>
    <property type="match status" value="1"/>
</dbReference>
<evidence type="ECO:0000256" key="2">
    <source>
        <dbReference type="ARBA" id="ARBA00022617"/>
    </source>
</evidence>
<dbReference type="GO" id="GO:0046872">
    <property type="term" value="F:metal ion binding"/>
    <property type="evidence" value="ECO:0007669"/>
    <property type="project" value="UniProtKB-KW"/>
</dbReference>
<keyword evidence="6" id="KW-0408">Iron</keyword>
<evidence type="ECO:0000256" key="7">
    <source>
        <dbReference type="SAM" id="SignalP"/>
    </source>
</evidence>
<dbReference type="InterPro" id="IPR036280">
    <property type="entry name" value="Multihaem_cyt_sf"/>
</dbReference>
<dbReference type="GO" id="GO:0016491">
    <property type="term" value="F:oxidoreductase activity"/>
    <property type="evidence" value="ECO:0007669"/>
    <property type="project" value="TreeGrafter"/>
</dbReference>
<feature type="chain" id="PRO_5004787114" description="Doubled CXXCH motif domain-containing protein" evidence="7">
    <location>
        <begin position="38"/>
        <end position="552"/>
    </location>
</feature>
<keyword evidence="2" id="KW-0349">Heme</keyword>
<dbReference type="PANTHER" id="PTHR35038">
    <property type="entry name" value="DISSIMILATORY SULFITE REDUCTASE SIRA"/>
    <property type="match status" value="1"/>
</dbReference>
<keyword evidence="5" id="KW-0249">Electron transport</keyword>
<keyword evidence="3" id="KW-0479">Metal-binding</keyword>
<organism evidence="9 10">
    <name type="scientific">Thioalkalivibrio paradoxus ARh 1</name>
    <dbReference type="NCBI Taxonomy" id="713585"/>
    <lineage>
        <taxon>Bacteria</taxon>
        <taxon>Pseudomonadati</taxon>
        <taxon>Pseudomonadota</taxon>
        <taxon>Gammaproteobacteria</taxon>
        <taxon>Chromatiales</taxon>
        <taxon>Ectothiorhodospiraceae</taxon>
        <taxon>Thioalkalivibrio</taxon>
    </lineage>
</organism>
<dbReference type="Gene3D" id="1.10.3820.10">
    <property type="entry name" value="Di-heme elbow motif domain"/>
    <property type="match status" value="1"/>
</dbReference>
<evidence type="ECO:0000259" key="8">
    <source>
        <dbReference type="Pfam" id="PF09699"/>
    </source>
</evidence>
<dbReference type="STRING" id="713585.THITH_03025"/>
<evidence type="ECO:0000313" key="10">
    <source>
        <dbReference type="Proteomes" id="UP000005289"/>
    </source>
</evidence>
<feature type="signal peptide" evidence="7">
    <location>
        <begin position="1"/>
        <end position="37"/>
    </location>
</feature>
<dbReference type="SUPFAM" id="SSF48695">
    <property type="entry name" value="Multiheme cytochromes"/>
    <property type="match status" value="1"/>
</dbReference>
<sequence length="552" mass="60190">MRLMTKVHRVRPSRRAVGSVKALLLIAALLLTFGAGADCLSCHEDHALHPADPHYGLAESCASCHGGDPTATSLPRAHSRLIGAPGELSNASRACAGCHTQEVIHVLSGLMHTGRGMVNVTRFTFGETPHPEGLGDLSFGARLGDSPADSLLRKRCASCHLGQPRHQIGTDDPIGSRGGGCLACHLSTEHGGGHPVLTRRVRDESCIGCHSRSGRIALSYAGLAEVDDDALHRPDTSRLGYLPDGRLVERIAADLHHTAGLACIDCHTKRDVMGPTSGFAHGSDAVDIQCQDCHANEQSRITVQDWPQDLEGLLDAIPYRVTDRTEFLVTERRGTPLWHIEVGPNEKLLHRKILGERVRIPPMSATHHPDDGHHDRLACSACHSGWAPQCYGCHMEYDPNQEQWDHARREFTPGAWIDERWGIRNEQPPLGIDGHGRIVPFIPGMIRSIDHSELAGPRFRRLFAPIAPHTTVRGLDCAACHRSSVALGLGRGQLRRGTAGWEFEPARPLLEDGMPDDAFVTLDGKAGETTRRHARGFEPEELLRILDAAIPE</sequence>
<keyword evidence="10" id="KW-1185">Reference proteome</keyword>
<proteinExistence type="predicted"/>
<name>W0DMR1_9GAMM</name>
<dbReference type="InterPro" id="IPR051829">
    <property type="entry name" value="Multiheme_Cytochr_ET"/>
</dbReference>
<evidence type="ECO:0000256" key="4">
    <source>
        <dbReference type="ARBA" id="ARBA00022729"/>
    </source>
</evidence>
<evidence type="ECO:0000256" key="5">
    <source>
        <dbReference type="ARBA" id="ARBA00022982"/>
    </source>
</evidence>